<dbReference type="Pfam" id="PF05742">
    <property type="entry name" value="TANGO2"/>
    <property type="match status" value="1"/>
</dbReference>
<gene>
    <name evidence="1" type="ORF">ACFSX9_13085</name>
</gene>
<dbReference type="EMBL" id="JBHUOL010000019">
    <property type="protein sequence ID" value="MFD2909665.1"/>
    <property type="molecule type" value="Genomic_DNA"/>
</dbReference>
<keyword evidence="2" id="KW-1185">Reference proteome</keyword>
<dbReference type="InterPro" id="IPR008551">
    <property type="entry name" value="TANGO2"/>
</dbReference>
<dbReference type="RefSeq" id="WP_379808398.1">
    <property type="nucleotide sequence ID" value="NZ_JBHUOL010000019.1"/>
</dbReference>
<name>A0ABW5ZBL7_9FLAO</name>
<proteinExistence type="predicted"/>
<sequence>MCTVTFIPTSTGFAITSNRDERVARKRAIAPIAYEIYGCEITFPKDPQAGGTWIAQTDNKVIVLLNGGSEKHVIKTYYRKSRGLIVLELASSSDSLNHWENIDLNGIEPFTIVLFENNKLHQLQWNEIEKTKIEFSINSPHIWSSSTLYSKDIRAKRERWFTDFMTNNQNPTAKTILDFHQFTESQNTAYGLQINRNNELKTISITQCLITSEKIEMSYLDLIA</sequence>
<evidence type="ECO:0000313" key="2">
    <source>
        <dbReference type="Proteomes" id="UP001597549"/>
    </source>
</evidence>
<evidence type="ECO:0000313" key="1">
    <source>
        <dbReference type="EMBL" id="MFD2909665.1"/>
    </source>
</evidence>
<dbReference type="Proteomes" id="UP001597549">
    <property type="component" value="Unassembled WGS sequence"/>
</dbReference>
<comment type="caution">
    <text evidence="1">The sequence shown here is derived from an EMBL/GenBank/DDBJ whole genome shotgun (WGS) entry which is preliminary data.</text>
</comment>
<organism evidence="1 2">
    <name type="scientific">Flavobacterium ardleyense</name>
    <dbReference type="NCBI Taxonomy" id="2038737"/>
    <lineage>
        <taxon>Bacteria</taxon>
        <taxon>Pseudomonadati</taxon>
        <taxon>Bacteroidota</taxon>
        <taxon>Flavobacteriia</taxon>
        <taxon>Flavobacteriales</taxon>
        <taxon>Flavobacteriaceae</taxon>
        <taxon>Flavobacterium</taxon>
    </lineage>
</organism>
<reference evidence="2" key="1">
    <citation type="journal article" date="2019" name="Int. J. Syst. Evol. Microbiol.">
        <title>The Global Catalogue of Microorganisms (GCM) 10K type strain sequencing project: providing services to taxonomists for standard genome sequencing and annotation.</title>
        <authorList>
            <consortium name="The Broad Institute Genomics Platform"/>
            <consortium name="The Broad Institute Genome Sequencing Center for Infectious Disease"/>
            <person name="Wu L."/>
            <person name="Ma J."/>
        </authorList>
    </citation>
    <scope>NUCLEOTIDE SEQUENCE [LARGE SCALE GENOMIC DNA]</scope>
    <source>
        <strain evidence="2">KCTC 52644</strain>
    </source>
</reference>
<protein>
    <submittedName>
        <fullName evidence="1">NRDE family protein</fullName>
    </submittedName>
</protein>
<accession>A0ABW5ZBL7</accession>